<dbReference type="Proteomes" id="UP000199206">
    <property type="component" value="Unassembled WGS sequence"/>
</dbReference>
<accession>A0A1H7Z5Q8</accession>
<organism evidence="2 3">
    <name type="scientific">Sphingomonas gellani</name>
    <dbReference type="NCBI Taxonomy" id="1166340"/>
    <lineage>
        <taxon>Bacteria</taxon>
        <taxon>Pseudomonadati</taxon>
        <taxon>Pseudomonadota</taxon>
        <taxon>Alphaproteobacteria</taxon>
        <taxon>Sphingomonadales</taxon>
        <taxon>Sphingomonadaceae</taxon>
        <taxon>Sphingomonas</taxon>
    </lineage>
</organism>
<keyword evidence="1" id="KW-0812">Transmembrane</keyword>
<keyword evidence="1" id="KW-1133">Transmembrane helix</keyword>
<feature type="transmembrane region" description="Helical" evidence="1">
    <location>
        <begin position="34"/>
        <end position="55"/>
    </location>
</feature>
<evidence type="ECO:0000313" key="2">
    <source>
        <dbReference type="EMBL" id="SEM53625.1"/>
    </source>
</evidence>
<dbReference type="AlphaFoldDB" id="A0A1H7Z5Q8"/>
<proteinExistence type="predicted"/>
<keyword evidence="1" id="KW-0472">Membrane</keyword>
<reference evidence="3" key="1">
    <citation type="submission" date="2016-10" db="EMBL/GenBank/DDBJ databases">
        <authorList>
            <person name="Varghese N."/>
            <person name="Submissions S."/>
        </authorList>
    </citation>
    <scope>NUCLEOTIDE SEQUENCE [LARGE SCALE GENOMIC DNA]</scope>
    <source>
        <strain evidence="3">S6-262</strain>
    </source>
</reference>
<keyword evidence="3" id="KW-1185">Reference proteome</keyword>
<name>A0A1H7Z5Q8_9SPHN</name>
<evidence type="ECO:0000313" key="3">
    <source>
        <dbReference type="Proteomes" id="UP000199206"/>
    </source>
</evidence>
<dbReference type="EMBL" id="FOCF01000001">
    <property type="protein sequence ID" value="SEM53625.1"/>
    <property type="molecule type" value="Genomic_DNA"/>
</dbReference>
<evidence type="ECO:0000256" key="1">
    <source>
        <dbReference type="SAM" id="Phobius"/>
    </source>
</evidence>
<gene>
    <name evidence="2" type="ORF">SAMN05192583_0546</name>
</gene>
<protein>
    <submittedName>
        <fullName evidence="2">Uncharacterized protein</fullName>
    </submittedName>
</protein>
<sequence>MAVFILGCTFSVLLGVSACFVVRASSWVSWSGFGRARIGLLVCVAGFCLVMSRLVNFVRLCY</sequence>